<proteinExistence type="predicted"/>
<organism evidence="1 2">
    <name type="scientific">Coprinopsis marcescibilis</name>
    <name type="common">Agaric fungus</name>
    <name type="synonym">Psathyrella marcescibilis</name>
    <dbReference type="NCBI Taxonomy" id="230819"/>
    <lineage>
        <taxon>Eukaryota</taxon>
        <taxon>Fungi</taxon>
        <taxon>Dikarya</taxon>
        <taxon>Basidiomycota</taxon>
        <taxon>Agaricomycotina</taxon>
        <taxon>Agaricomycetes</taxon>
        <taxon>Agaricomycetidae</taxon>
        <taxon>Agaricales</taxon>
        <taxon>Agaricineae</taxon>
        <taxon>Psathyrellaceae</taxon>
        <taxon>Coprinopsis</taxon>
    </lineage>
</organism>
<gene>
    <name evidence="1" type="ORF">FA15DRAFT_672642</name>
</gene>
<name>A0A5C3KLY4_COPMA</name>
<dbReference type="InterPro" id="IPR032675">
    <property type="entry name" value="LRR_dom_sf"/>
</dbReference>
<dbReference type="OrthoDB" id="2747524at2759"/>
<dbReference type="EMBL" id="ML210270">
    <property type="protein sequence ID" value="TFK21379.1"/>
    <property type="molecule type" value="Genomic_DNA"/>
</dbReference>
<evidence type="ECO:0000313" key="2">
    <source>
        <dbReference type="Proteomes" id="UP000307440"/>
    </source>
</evidence>
<dbReference type="Proteomes" id="UP000307440">
    <property type="component" value="Unassembled WGS sequence"/>
</dbReference>
<sequence>MDTKLNRDILYSICSELFSESCGGSAQNLRNLSLACRVLRDVSLPIIFSQVKWPHPRKHTEEGGLEFFPPHLWPHFRSFTLDWPDHWPDSTPPLWGDRYYVGGDYHPRHLDKLVKAIPQMLALSSFHISCPFYPPTSIISALIQCPSIRELSCHDTPLYANMIPRVPAQFNLEKLAIVPVGEALRVGEGPYSAKYQEIYYYLRDYRKRFKNDSLAPYAATAFLFSLGKSSHLRHIQISGELCTLHDLAQQDWPRLDTLILTGHAPRPQGMVELVDVVAKMPKLRDIRLLFASVKSDPSFRLLPIAHNNLTARGTSACVLSQIRYLALSNACHLRGVFQYTPFLERLVICAIIDLPKVPIALGRAEVYNLLADIAEAPSAPDINGGIRNHLKVLRIMIEDKANPELYRNICAQFPKLENLEVELCGYHDGKSIFPWSEFADPFVALSKLRCLRICVQFPEFDDVDRGEPWKTARKQCAEYFADRLSSLQRVGFEYRKRTGTHRYEDSWLEYDVGRRDDNGPRVEMHELPSSWYRFPEVWTPEFINSS</sequence>
<dbReference type="SUPFAM" id="SSF52047">
    <property type="entry name" value="RNI-like"/>
    <property type="match status" value="1"/>
</dbReference>
<dbReference type="STRING" id="230819.A0A5C3KLY4"/>
<protein>
    <submittedName>
        <fullName evidence="1">Uncharacterized protein</fullName>
    </submittedName>
</protein>
<dbReference type="AlphaFoldDB" id="A0A5C3KLY4"/>
<reference evidence="1 2" key="1">
    <citation type="journal article" date="2019" name="Nat. Ecol. Evol.">
        <title>Megaphylogeny resolves global patterns of mushroom evolution.</title>
        <authorList>
            <person name="Varga T."/>
            <person name="Krizsan K."/>
            <person name="Foldi C."/>
            <person name="Dima B."/>
            <person name="Sanchez-Garcia M."/>
            <person name="Sanchez-Ramirez S."/>
            <person name="Szollosi G.J."/>
            <person name="Szarkandi J.G."/>
            <person name="Papp V."/>
            <person name="Albert L."/>
            <person name="Andreopoulos W."/>
            <person name="Angelini C."/>
            <person name="Antonin V."/>
            <person name="Barry K.W."/>
            <person name="Bougher N.L."/>
            <person name="Buchanan P."/>
            <person name="Buyck B."/>
            <person name="Bense V."/>
            <person name="Catcheside P."/>
            <person name="Chovatia M."/>
            <person name="Cooper J."/>
            <person name="Damon W."/>
            <person name="Desjardin D."/>
            <person name="Finy P."/>
            <person name="Geml J."/>
            <person name="Haridas S."/>
            <person name="Hughes K."/>
            <person name="Justo A."/>
            <person name="Karasinski D."/>
            <person name="Kautmanova I."/>
            <person name="Kiss B."/>
            <person name="Kocsube S."/>
            <person name="Kotiranta H."/>
            <person name="LaButti K.M."/>
            <person name="Lechner B.E."/>
            <person name="Liimatainen K."/>
            <person name="Lipzen A."/>
            <person name="Lukacs Z."/>
            <person name="Mihaltcheva S."/>
            <person name="Morgado L.N."/>
            <person name="Niskanen T."/>
            <person name="Noordeloos M.E."/>
            <person name="Ohm R.A."/>
            <person name="Ortiz-Santana B."/>
            <person name="Ovrebo C."/>
            <person name="Racz N."/>
            <person name="Riley R."/>
            <person name="Savchenko A."/>
            <person name="Shiryaev A."/>
            <person name="Soop K."/>
            <person name="Spirin V."/>
            <person name="Szebenyi C."/>
            <person name="Tomsovsky M."/>
            <person name="Tulloss R.E."/>
            <person name="Uehling J."/>
            <person name="Grigoriev I.V."/>
            <person name="Vagvolgyi C."/>
            <person name="Papp T."/>
            <person name="Martin F.M."/>
            <person name="Miettinen O."/>
            <person name="Hibbett D.S."/>
            <person name="Nagy L.G."/>
        </authorList>
    </citation>
    <scope>NUCLEOTIDE SEQUENCE [LARGE SCALE GENOMIC DNA]</scope>
    <source>
        <strain evidence="1 2">CBS 121175</strain>
    </source>
</reference>
<evidence type="ECO:0000313" key="1">
    <source>
        <dbReference type="EMBL" id="TFK21379.1"/>
    </source>
</evidence>
<accession>A0A5C3KLY4</accession>
<keyword evidence="2" id="KW-1185">Reference proteome</keyword>
<dbReference type="Gene3D" id="3.80.10.10">
    <property type="entry name" value="Ribonuclease Inhibitor"/>
    <property type="match status" value="1"/>
</dbReference>